<evidence type="ECO:0000256" key="4">
    <source>
        <dbReference type="ARBA" id="ARBA00023267"/>
    </source>
</evidence>
<evidence type="ECO:0000256" key="1">
    <source>
        <dbReference type="ARBA" id="ARBA00022598"/>
    </source>
</evidence>
<dbReference type="NCBIfam" id="TIGR00121">
    <property type="entry name" value="birA_ligase"/>
    <property type="match status" value="1"/>
</dbReference>
<keyword evidence="5" id="KW-0678">Repressor</keyword>
<feature type="binding site" evidence="5">
    <location>
        <begin position="122"/>
        <end position="124"/>
    </location>
    <ligand>
        <name>biotin</name>
        <dbReference type="ChEBI" id="CHEBI:57586"/>
    </ligand>
</feature>
<keyword evidence="8" id="KW-1185">Reference proteome</keyword>
<dbReference type="CDD" id="cd16442">
    <property type="entry name" value="BPL"/>
    <property type="match status" value="1"/>
</dbReference>
<dbReference type="HAMAP" id="MF_00978">
    <property type="entry name" value="Bifunct_BirA"/>
    <property type="match status" value="1"/>
</dbReference>
<comment type="similarity">
    <text evidence="5">Belongs to the biotin--protein ligase family.</text>
</comment>
<dbReference type="PANTHER" id="PTHR12835">
    <property type="entry name" value="BIOTIN PROTEIN LIGASE"/>
    <property type="match status" value="1"/>
</dbReference>
<dbReference type="GO" id="GO:0004077">
    <property type="term" value="F:biotin--[biotin carboxyl-carrier protein] ligase activity"/>
    <property type="evidence" value="ECO:0007669"/>
    <property type="project" value="UniProtKB-UniRule"/>
</dbReference>
<protein>
    <recommendedName>
        <fullName evidence="5">Bifunctional ligase/repressor BirA</fullName>
    </recommendedName>
    <alternativeName>
        <fullName evidence="5">Biotin--[acetyl-CoA-carboxylase] ligase</fullName>
        <ecNumber evidence="5">6.3.4.15</ecNumber>
    </alternativeName>
    <alternativeName>
        <fullName evidence="5">Biotin--protein ligase</fullName>
    </alternativeName>
    <alternativeName>
        <fullName evidence="5">Biotin-[acetyl-CoA carboxylase] synthetase</fullName>
    </alternativeName>
</protein>
<evidence type="ECO:0000256" key="5">
    <source>
        <dbReference type="HAMAP-Rule" id="MF_00978"/>
    </source>
</evidence>
<dbReference type="InterPro" id="IPR004408">
    <property type="entry name" value="Biotin_CoA_COase_ligase"/>
</dbReference>
<dbReference type="InterPro" id="IPR003142">
    <property type="entry name" value="BPL_C"/>
</dbReference>
<evidence type="ECO:0000256" key="3">
    <source>
        <dbReference type="ARBA" id="ARBA00022840"/>
    </source>
</evidence>
<comment type="caution">
    <text evidence="7">The sequence shown here is derived from an EMBL/GenBank/DDBJ whole genome shotgun (WGS) entry which is preliminary data.</text>
</comment>
<dbReference type="InterPro" id="IPR030855">
    <property type="entry name" value="Bifunct_BirA"/>
</dbReference>
<dbReference type="GO" id="GO:0016740">
    <property type="term" value="F:transferase activity"/>
    <property type="evidence" value="ECO:0007669"/>
    <property type="project" value="UniProtKB-ARBA"/>
</dbReference>
<dbReference type="InterPro" id="IPR004143">
    <property type="entry name" value="BPL_LPL_catalytic"/>
</dbReference>
<dbReference type="InterPro" id="IPR036388">
    <property type="entry name" value="WH-like_DNA-bd_sf"/>
</dbReference>
<dbReference type="InterPro" id="IPR036390">
    <property type="entry name" value="WH_DNA-bd_sf"/>
</dbReference>
<keyword evidence="4 5" id="KW-0092">Biotin</keyword>
<dbReference type="GO" id="GO:0005737">
    <property type="term" value="C:cytoplasm"/>
    <property type="evidence" value="ECO:0007669"/>
    <property type="project" value="TreeGrafter"/>
</dbReference>
<dbReference type="SUPFAM" id="SSF46785">
    <property type="entry name" value="Winged helix' DNA-binding domain"/>
    <property type="match status" value="1"/>
</dbReference>
<dbReference type="Pfam" id="PF02237">
    <property type="entry name" value="BPL_C"/>
    <property type="match status" value="1"/>
</dbReference>
<keyword evidence="5" id="KW-0238">DNA-binding</keyword>
<feature type="binding site" evidence="5">
    <location>
        <position position="118"/>
    </location>
    <ligand>
        <name>biotin</name>
        <dbReference type="ChEBI" id="CHEBI:57586"/>
    </ligand>
</feature>
<feature type="DNA-binding region" description="H-T-H motif" evidence="5">
    <location>
        <begin position="24"/>
        <end position="43"/>
    </location>
</feature>
<dbReference type="InterPro" id="IPR045864">
    <property type="entry name" value="aa-tRNA-synth_II/BPL/LPL"/>
</dbReference>
<dbReference type="EC" id="6.3.4.15" evidence="5"/>
<dbReference type="SUPFAM" id="SSF50037">
    <property type="entry name" value="C-terminal domain of transcriptional repressors"/>
    <property type="match status" value="1"/>
</dbReference>
<keyword evidence="5" id="KW-0805">Transcription regulation</keyword>
<dbReference type="InterPro" id="IPR008988">
    <property type="entry name" value="Transcriptional_repressor_C"/>
</dbReference>
<comment type="catalytic activity">
    <reaction evidence="5">
        <text>biotin + L-lysyl-[protein] + ATP = N(6)-biotinyl-L-lysyl-[protein] + AMP + diphosphate + H(+)</text>
        <dbReference type="Rhea" id="RHEA:11756"/>
        <dbReference type="Rhea" id="RHEA-COMP:9752"/>
        <dbReference type="Rhea" id="RHEA-COMP:10505"/>
        <dbReference type="ChEBI" id="CHEBI:15378"/>
        <dbReference type="ChEBI" id="CHEBI:29969"/>
        <dbReference type="ChEBI" id="CHEBI:30616"/>
        <dbReference type="ChEBI" id="CHEBI:33019"/>
        <dbReference type="ChEBI" id="CHEBI:57586"/>
        <dbReference type="ChEBI" id="CHEBI:83144"/>
        <dbReference type="ChEBI" id="CHEBI:456215"/>
        <dbReference type="EC" id="6.3.4.15"/>
    </reaction>
</comment>
<accession>A0A4V2T3K2</accession>
<feature type="domain" description="BPL/LPL catalytic" evidence="6">
    <location>
        <begin position="72"/>
        <end position="260"/>
    </location>
</feature>
<gene>
    <name evidence="5" type="primary">birA</name>
    <name evidence="7" type="ORF">EDD79_10267</name>
</gene>
<evidence type="ECO:0000313" key="7">
    <source>
        <dbReference type="EMBL" id="TCQ01544.1"/>
    </source>
</evidence>
<dbReference type="AlphaFoldDB" id="A0A4V2T3K2"/>
<dbReference type="Pfam" id="PF08279">
    <property type="entry name" value="HTH_11"/>
    <property type="match status" value="1"/>
</dbReference>
<evidence type="ECO:0000259" key="6">
    <source>
        <dbReference type="PROSITE" id="PS51733"/>
    </source>
</evidence>
<evidence type="ECO:0000256" key="2">
    <source>
        <dbReference type="ARBA" id="ARBA00022741"/>
    </source>
</evidence>
<dbReference type="GO" id="GO:0009249">
    <property type="term" value="P:protein lipoylation"/>
    <property type="evidence" value="ECO:0007669"/>
    <property type="project" value="UniProtKB-ARBA"/>
</dbReference>
<organism evidence="7 8">
    <name type="scientific">Serpentinicella alkaliphila</name>
    <dbReference type="NCBI Taxonomy" id="1734049"/>
    <lineage>
        <taxon>Bacteria</taxon>
        <taxon>Bacillati</taxon>
        <taxon>Bacillota</taxon>
        <taxon>Clostridia</taxon>
        <taxon>Peptostreptococcales</taxon>
        <taxon>Natronincolaceae</taxon>
        <taxon>Serpentinicella</taxon>
    </lineage>
</organism>
<proteinExistence type="inferred from homology"/>
<dbReference type="InterPro" id="IPR013196">
    <property type="entry name" value="HTH_11"/>
</dbReference>
<dbReference type="Pfam" id="PF03099">
    <property type="entry name" value="BPL_LplA_LipB"/>
    <property type="match status" value="1"/>
</dbReference>
<dbReference type="GO" id="GO:0003677">
    <property type="term" value="F:DNA binding"/>
    <property type="evidence" value="ECO:0007669"/>
    <property type="project" value="UniProtKB-UniRule"/>
</dbReference>
<keyword evidence="5" id="KW-0804">Transcription</keyword>
<keyword evidence="1 5" id="KW-0436">Ligase</keyword>
<feature type="binding site" evidence="5">
    <location>
        <position position="189"/>
    </location>
    <ligand>
        <name>biotin</name>
        <dbReference type="ChEBI" id="CHEBI:57586"/>
    </ligand>
</feature>
<dbReference type="Gene3D" id="3.30.930.10">
    <property type="entry name" value="Bira Bifunctional Protein, Domain 2"/>
    <property type="match status" value="1"/>
</dbReference>
<dbReference type="PANTHER" id="PTHR12835:SF5">
    <property type="entry name" value="BIOTIN--PROTEIN LIGASE"/>
    <property type="match status" value="1"/>
</dbReference>
<dbReference type="SUPFAM" id="SSF55681">
    <property type="entry name" value="Class II aaRS and biotin synthetases"/>
    <property type="match status" value="1"/>
</dbReference>
<evidence type="ECO:0000313" key="8">
    <source>
        <dbReference type="Proteomes" id="UP000295504"/>
    </source>
</evidence>
<dbReference type="RefSeq" id="WP_243098240.1">
    <property type="nucleotide sequence ID" value="NZ_CP058648.1"/>
</dbReference>
<dbReference type="Gene3D" id="2.30.30.100">
    <property type="match status" value="1"/>
</dbReference>
<feature type="binding site" evidence="5">
    <location>
        <begin position="95"/>
        <end position="97"/>
    </location>
    <ligand>
        <name>biotin</name>
        <dbReference type="ChEBI" id="CHEBI:57586"/>
    </ligand>
</feature>
<dbReference type="GO" id="GO:0006355">
    <property type="term" value="P:regulation of DNA-templated transcription"/>
    <property type="evidence" value="ECO:0007669"/>
    <property type="project" value="UniProtKB-UniRule"/>
</dbReference>
<dbReference type="Gene3D" id="1.10.10.10">
    <property type="entry name" value="Winged helix-like DNA-binding domain superfamily/Winged helix DNA-binding domain"/>
    <property type="match status" value="1"/>
</dbReference>
<dbReference type="GO" id="GO:0005524">
    <property type="term" value="F:ATP binding"/>
    <property type="evidence" value="ECO:0007669"/>
    <property type="project" value="UniProtKB-UniRule"/>
</dbReference>
<dbReference type="EMBL" id="SLYC01000026">
    <property type="protein sequence ID" value="TCQ01544.1"/>
    <property type="molecule type" value="Genomic_DNA"/>
</dbReference>
<comment type="function">
    <text evidence="5">Acts both as a biotin--[acetyl-CoA-carboxylase] ligase and a repressor.</text>
</comment>
<dbReference type="PROSITE" id="PS51733">
    <property type="entry name" value="BPL_LPL_CATALYTIC"/>
    <property type="match status" value="1"/>
</dbReference>
<reference evidence="7 8" key="1">
    <citation type="submission" date="2019-03" db="EMBL/GenBank/DDBJ databases">
        <title>Genomic Encyclopedia of Type Strains, Phase IV (KMG-IV): sequencing the most valuable type-strain genomes for metagenomic binning, comparative biology and taxonomic classification.</title>
        <authorList>
            <person name="Goeker M."/>
        </authorList>
    </citation>
    <scope>NUCLEOTIDE SEQUENCE [LARGE SCALE GENOMIC DNA]</scope>
    <source>
        <strain evidence="7 8">DSM 100013</strain>
    </source>
</reference>
<keyword evidence="2 5" id="KW-0547">Nucleotide-binding</keyword>
<name>A0A4V2T3K2_9FIRM</name>
<keyword evidence="3 5" id="KW-0067">ATP-binding</keyword>
<sequence length="331" mass="37011">MMVIILRNDIIEILNNRKGEFISGEELSYLLKVSRTAIWKHINILRKEGYEIESVHKKGYRIVENYNSLLPGELIGRLQTQTIGRNIIYFESIDSTNDYCKQKGNDLSHGTVVISEEQLLGRGRLGRAWASPKGEGIWMSIFLKPHIPPLEGTKLTQIAAAAVCSTIRNVVGIDTLIKWPNDIVFNGKKLCGILTEMSAELNEIHYLIVGVGINVNTLYFSEEISDVATSIAVEIGKTVDRKTLVTNILKVFEELYEDFIIKGSIKKTIAICKEFSAILNKKVNIIRGNSIKEGLVIDITEEGNLLMLMENGEKEVIQSGEVSVRGLNGYV</sequence>
<dbReference type="Proteomes" id="UP000295504">
    <property type="component" value="Unassembled WGS sequence"/>
</dbReference>